<protein>
    <recommendedName>
        <fullName evidence="3">CAAX prenyl protease 2/Lysostaphin resistance protein A-like domain-containing protein</fullName>
    </recommendedName>
</protein>
<dbReference type="InterPro" id="IPR052710">
    <property type="entry name" value="CAAX_protease"/>
</dbReference>
<organism evidence="4 5">
    <name type="scientific">Lentilactobacillus buchneri DSM 20057</name>
    <dbReference type="NCBI Taxonomy" id="1423728"/>
    <lineage>
        <taxon>Bacteria</taxon>
        <taxon>Bacillati</taxon>
        <taxon>Bacillota</taxon>
        <taxon>Bacilli</taxon>
        <taxon>Lactobacillales</taxon>
        <taxon>Lactobacillaceae</taxon>
        <taxon>Lentilactobacillus</taxon>
    </lineage>
</organism>
<dbReference type="RefSeq" id="WP_056938898.1">
    <property type="nucleotide sequence ID" value="NZ_AZDM01000014.1"/>
</dbReference>
<dbReference type="Pfam" id="PF02517">
    <property type="entry name" value="Rce1-like"/>
    <property type="match status" value="1"/>
</dbReference>
<dbReference type="GeneID" id="72460952"/>
<dbReference type="GO" id="GO:0004175">
    <property type="term" value="F:endopeptidase activity"/>
    <property type="evidence" value="ECO:0007669"/>
    <property type="project" value="UniProtKB-ARBA"/>
</dbReference>
<dbReference type="PANTHER" id="PTHR36435:SF1">
    <property type="entry name" value="CAAX AMINO TERMINAL PROTEASE FAMILY PROTEIN"/>
    <property type="match status" value="1"/>
</dbReference>
<keyword evidence="2" id="KW-0812">Transmembrane</keyword>
<feature type="transmembrane region" description="Helical" evidence="2">
    <location>
        <begin position="51"/>
        <end position="69"/>
    </location>
</feature>
<dbReference type="Proteomes" id="UP000295181">
    <property type="component" value="Unassembled WGS sequence"/>
</dbReference>
<proteinExistence type="inferred from homology"/>
<feature type="transmembrane region" description="Helical" evidence="2">
    <location>
        <begin position="16"/>
        <end position="39"/>
    </location>
</feature>
<evidence type="ECO:0000259" key="3">
    <source>
        <dbReference type="Pfam" id="PF02517"/>
    </source>
</evidence>
<dbReference type="InterPro" id="IPR003675">
    <property type="entry name" value="Rce1/LyrA-like_dom"/>
</dbReference>
<keyword evidence="2" id="KW-0472">Membrane</keyword>
<comment type="similarity">
    <text evidence="1">Belongs to the UPF0177 family.</text>
</comment>
<evidence type="ECO:0000313" key="4">
    <source>
        <dbReference type="EMBL" id="TDG79702.1"/>
    </source>
</evidence>
<accession>A0A4R5NRR2</accession>
<feature type="domain" description="CAAX prenyl protease 2/Lysostaphin resistance protein A-like" evidence="3">
    <location>
        <begin position="104"/>
        <end position="209"/>
    </location>
</feature>
<evidence type="ECO:0000256" key="1">
    <source>
        <dbReference type="ARBA" id="ARBA00009067"/>
    </source>
</evidence>
<feature type="transmembrane region" description="Helical" evidence="2">
    <location>
        <begin position="109"/>
        <end position="133"/>
    </location>
</feature>
<feature type="transmembrane region" description="Helical" evidence="2">
    <location>
        <begin position="81"/>
        <end position="103"/>
    </location>
</feature>
<dbReference type="PANTHER" id="PTHR36435">
    <property type="entry name" value="SLR1288 PROTEIN"/>
    <property type="match status" value="1"/>
</dbReference>
<reference evidence="4 5" key="1">
    <citation type="journal article" date="2019" name="Appl. Microbiol. Biotechnol.">
        <title>Uncovering carbohydrate metabolism through a genotype-phenotype association study of 56 lactic acid bacteria genomes.</title>
        <authorList>
            <person name="Buron-Moles G."/>
            <person name="Chailyan A."/>
            <person name="Dolejs I."/>
            <person name="Forster J."/>
            <person name="Miks M.H."/>
        </authorList>
    </citation>
    <scope>NUCLEOTIDE SEQUENCE [LARGE SCALE GENOMIC DNA]</scope>
    <source>
        <strain evidence="4 5">ATCC 4005</strain>
    </source>
</reference>
<gene>
    <name evidence="4" type="ORF">C5L32_001041</name>
</gene>
<evidence type="ECO:0000313" key="5">
    <source>
        <dbReference type="Proteomes" id="UP000295181"/>
    </source>
</evidence>
<sequence length="272" mass="30220">MITQNKPNWVNNPRKWIWMLVGFIIIEKFLENGILVPVLLKLPFGDLTSNILYKGIEVLLVLGLNIWLIKQKLYFSVNVTLKTTLFFLFGIVYISLFISSGPVKLLPPIILWTLLTAISEELLFRGVIFGDLFKRLTQRHLTKRSVAITIGLSSLLFSLQHLSNLANQSLLDTVCQMIETFGMGILLAAIYVRTGSLITTIFAHFLIDFPILYLSQISTGSTSTANMSGNVSVVGSIIVAIVYALVGIVVIRSKLANNKLPAITHTMENPAN</sequence>
<keyword evidence="2" id="KW-1133">Transmembrane helix</keyword>
<dbReference type="AlphaFoldDB" id="A0A4R5NRR2"/>
<feature type="transmembrane region" description="Helical" evidence="2">
    <location>
        <begin position="227"/>
        <end position="251"/>
    </location>
</feature>
<comment type="caution">
    <text evidence="4">The sequence shown here is derived from an EMBL/GenBank/DDBJ whole genome shotgun (WGS) entry which is preliminary data.</text>
</comment>
<evidence type="ECO:0000256" key="2">
    <source>
        <dbReference type="SAM" id="Phobius"/>
    </source>
</evidence>
<dbReference type="GO" id="GO:0080120">
    <property type="term" value="P:CAAX-box protein maturation"/>
    <property type="evidence" value="ECO:0007669"/>
    <property type="project" value="UniProtKB-ARBA"/>
</dbReference>
<dbReference type="EMBL" id="PUFP01000024">
    <property type="protein sequence ID" value="TDG79702.1"/>
    <property type="molecule type" value="Genomic_DNA"/>
</dbReference>
<name>A0A4R5NRR2_LENBU</name>